<evidence type="ECO:0000313" key="1">
    <source>
        <dbReference type="EMBL" id="OMJ65216.1"/>
    </source>
</evidence>
<sequence>MGRNLYFFKTGTKLFIEFNINTLSLAEFEVNVNEMQGSLAAVCQLPGYKIFHAGGYDSFLAIWHIIDLNNHTIKFYKMFRGRSITCAT</sequence>
<reference evidence="1 2" key="1">
    <citation type="submission" date="2016-11" db="EMBL/GenBank/DDBJ databases">
        <title>The macronuclear genome of Stentor coeruleus: a giant cell with tiny introns.</title>
        <authorList>
            <person name="Slabodnick M."/>
            <person name="Ruby J.G."/>
            <person name="Reiff S.B."/>
            <person name="Swart E.C."/>
            <person name="Gosai S."/>
            <person name="Prabakaran S."/>
            <person name="Witkowska E."/>
            <person name="Larue G.E."/>
            <person name="Fisher S."/>
            <person name="Freeman R.M."/>
            <person name="Gunawardena J."/>
            <person name="Chu W."/>
            <person name="Stover N.A."/>
            <person name="Gregory B.D."/>
            <person name="Nowacki M."/>
            <person name="Derisi J."/>
            <person name="Roy S.W."/>
            <person name="Marshall W.F."/>
            <person name="Sood P."/>
        </authorList>
    </citation>
    <scope>NUCLEOTIDE SEQUENCE [LARGE SCALE GENOMIC DNA]</scope>
    <source>
        <strain evidence="1">WM001</strain>
    </source>
</reference>
<dbReference type="Proteomes" id="UP000187209">
    <property type="component" value="Unassembled WGS sequence"/>
</dbReference>
<evidence type="ECO:0000313" key="2">
    <source>
        <dbReference type="Proteomes" id="UP000187209"/>
    </source>
</evidence>
<organism evidence="1 2">
    <name type="scientific">Stentor coeruleus</name>
    <dbReference type="NCBI Taxonomy" id="5963"/>
    <lineage>
        <taxon>Eukaryota</taxon>
        <taxon>Sar</taxon>
        <taxon>Alveolata</taxon>
        <taxon>Ciliophora</taxon>
        <taxon>Postciliodesmatophora</taxon>
        <taxon>Heterotrichea</taxon>
        <taxon>Heterotrichida</taxon>
        <taxon>Stentoridae</taxon>
        <taxon>Stentor</taxon>
    </lineage>
</organism>
<comment type="caution">
    <text evidence="1">The sequence shown here is derived from an EMBL/GenBank/DDBJ whole genome shotgun (WGS) entry which is preliminary data.</text>
</comment>
<dbReference type="AlphaFoldDB" id="A0A1R2AL32"/>
<protein>
    <submittedName>
        <fullName evidence="1">Uncharacterized protein</fullName>
    </submittedName>
</protein>
<name>A0A1R2AL32_9CILI</name>
<keyword evidence="2" id="KW-1185">Reference proteome</keyword>
<gene>
    <name evidence="1" type="ORF">SteCoe_38783</name>
</gene>
<dbReference type="EMBL" id="MPUH01002332">
    <property type="protein sequence ID" value="OMJ65216.1"/>
    <property type="molecule type" value="Genomic_DNA"/>
</dbReference>
<proteinExistence type="predicted"/>
<accession>A0A1R2AL32</accession>